<sequence length="319" mass="37897">MSARPRPVTATVTKPPWMKIPPADAAMYRRQSLTSNGSTASLTSVLDHDSYISEPEIELDKGNLRSDKPLLNGSGDAKTKFGVHFSEQPKPFRKVKRQTGEIVDESAYNLRRSNSSDSGLSAWEMWLVQKAKDERKQRKQEQQRKKQEKQERSLKEQEKQMKERKTEEVRQDWLQRKSAQEKLNKKMQKLKVQNEKRMKEEEEQRVRSKSNEVFSEWKQTKLREEKEQKRKEKEKTRREEEERMAKQEQAQQKYLEWLKRHKPRPKSAPQGGYNNNAPYPRPGYVNPVPWQHPAVPKVKQDKPKKSKPRRYVWNPAKYF</sequence>
<evidence type="ECO:0000256" key="1">
    <source>
        <dbReference type="SAM" id="MobiDB-lite"/>
    </source>
</evidence>
<feature type="compositionally biased region" description="Basic and acidic residues" evidence="1">
    <location>
        <begin position="192"/>
        <end position="210"/>
    </location>
</feature>
<feature type="compositionally biased region" description="Basic and acidic residues" evidence="1">
    <location>
        <begin position="130"/>
        <end position="184"/>
    </location>
</feature>
<feature type="region of interest" description="Disordered" evidence="1">
    <location>
        <begin position="63"/>
        <end position="319"/>
    </location>
</feature>
<feature type="domain" description="Coiled-coil" evidence="2">
    <location>
        <begin position="120"/>
        <end position="290"/>
    </location>
</feature>
<organism evidence="3 4">
    <name type="scientific">Littorina saxatilis</name>
    <dbReference type="NCBI Taxonomy" id="31220"/>
    <lineage>
        <taxon>Eukaryota</taxon>
        <taxon>Metazoa</taxon>
        <taxon>Spiralia</taxon>
        <taxon>Lophotrochozoa</taxon>
        <taxon>Mollusca</taxon>
        <taxon>Gastropoda</taxon>
        <taxon>Caenogastropoda</taxon>
        <taxon>Littorinimorpha</taxon>
        <taxon>Littorinoidea</taxon>
        <taxon>Littorinidae</taxon>
        <taxon>Littorina</taxon>
    </lineage>
</organism>
<dbReference type="PANTHER" id="PTHR23247">
    <property type="entry name" value="NY-REN-41 ANTIGEN L15 -RELATED"/>
    <property type="match status" value="1"/>
</dbReference>
<keyword evidence="4" id="KW-1185">Reference proteome</keyword>
<dbReference type="InterPro" id="IPR045323">
    <property type="entry name" value="CCDC34"/>
</dbReference>
<protein>
    <recommendedName>
        <fullName evidence="2">Coiled-coil domain-containing protein</fullName>
    </recommendedName>
</protein>
<name>A0AAN9BRS0_9CAEN</name>
<comment type="caution">
    <text evidence="3">The sequence shown here is derived from an EMBL/GenBank/DDBJ whole genome shotgun (WGS) entry which is preliminary data.</text>
</comment>
<dbReference type="Proteomes" id="UP001374579">
    <property type="component" value="Unassembled WGS sequence"/>
</dbReference>
<evidence type="ECO:0000259" key="2">
    <source>
        <dbReference type="Pfam" id="PF13904"/>
    </source>
</evidence>
<evidence type="ECO:0000313" key="3">
    <source>
        <dbReference type="EMBL" id="KAK7110034.1"/>
    </source>
</evidence>
<feature type="compositionally biased region" description="Basic and acidic residues" evidence="1">
    <location>
        <begin position="218"/>
        <end position="246"/>
    </location>
</feature>
<dbReference type="Pfam" id="PF13904">
    <property type="entry name" value="CCDC34"/>
    <property type="match status" value="1"/>
</dbReference>
<accession>A0AAN9BRS0</accession>
<reference evidence="3 4" key="1">
    <citation type="submission" date="2024-02" db="EMBL/GenBank/DDBJ databases">
        <title>Chromosome-scale genome assembly of the rough periwinkle Littorina saxatilis.</title>
        <authorList>
            <person name="De Jode A."/>
            <person name="Faria R."/>
            <person name="Formenti G."/>
            <person name="Sims Y."/>
            <person name="Smith T.P."/>
            <person name="Tracey A."/>
            <person name="Wood J.M.D."/>
            <person name="Zagrodzka Z.B."/>
            <person name="Johannesson K."/>
            <person name="Butlin R.K."/>
            <person name="Leder E.H."/>
        </authorList>
    </citation>
    <scope>NUCLEOTIDE SEQUENCE [LARGE SCALE GENOMIC DNA]</scope>
    <source>
        <strain evidence="3">Snail1</strain>
        <tissue evidence="3">Muscle</tissue>
    </source>
</reference>
<dbReference type="AlphaFoldDB" id="A0AAN9BRS0"/>
<dbReference type="PANTHER" id="PTHR23247:SF2">
    <property type="entry name" value="COILED-COIL DOMAIN-CONTAINING PROTEIN 34"/>
    <property type="match status" value="1"/>
</dbReference>
<dbReference type="EMBL" id="JBAMIC010000003">
    <property type="protein sequence ID" value="KAK7110034.1"/>
    <property type="molecule type" value="Genomic_DNA"/>
</dbReference>
<evidence type="ECO:0000313" key="4">
    <source>
        <dbReference type="Proteomes" id="UP001374579"/>
    </source>
</evidence>
<dbReference type="InterPro" id="IPR025259">
    <property type="entry name" value="CCDC34/181"/>
</dbReference>
<proteinExistence type="predicted"/>
<gene>
    <name evidence="3" type="ORF">V1264_013969</name>
</gene>